<sequence>MSIETQPARNLTSPDVEPGEIESFLRTRGWRRVDYRPTVSAVWENAPLDASLMVPYNRRYRDFVPRLQDALNTISLVYDIEQDALPFRIASAVNDIVLLRADQIRAGDSIPLGEAQVLLDGMSRLMLVAACSAIRPRPSNPGKRPTLATDFVANDLRLGHTIRGSFVLPIFVHLDEADDGDHNVPSAMNGKAPFNAEKTGPANRPVAFSRVVVETLASGLAATRELLDPQGTMSLDDAVERGASAEMVESVGAMGRQKGVRSLDLSFVFSESLPRSPGTPDRVELPRPGREQVERVVRSLRQRPTESHIDIVGHVTRLERAEDDDGGVVLIDGNVGRVRRRVRLELSGDAYRLAIRAHEQRRPVVATGELTLLGRSWHLTGDPQIHFSS</sequence>
<protein>
    <submittedName>
        <fullName evidence="1">Uncharacterized protein</fullName>
    </submittedName>
</protein>
<name>A0A2I2KP94_9ACTN</name>
<dbReference type="EMBL" id="FZMO01000102">
    <property type="protein sequence ID" value="SNQ47493.1"/>
    <property type="molecule type" value="Genomic_DNA"/>
</dbReference>
<evidence type="ECO:0000313" key="2">
    <source>
        <dbReference type="Proteomes" id="UP000234331"/>
    </source>
</evidence>
<evidence type="ECO:0000313" key="1">
    <source>
        <dbReference type="EMBL" id="SNQ47493.1"/>
    </source>
</evidence>
<reference evidence="1 2" key="1">
    <citation type="submission" date="2017-06" db="EMBL/GenBank/DDBJ databases">
        <authorList>
            <person name="Kim H.J."/>
            <person name="Triplett B.A."/>
        </authorList>
    </citation>
    <scope>NUCLEOTIDE SEQUENCE [LARGE SCALE GENOMIC DNA]</scope>
    <source>
        <strain evidence="1">FRACA_ARgP5</strain>
    </source>
</reference>
<dbReference type="OrthoDB" id="4124583at2"/>
<dbReference type="AlphaFoldDB" id="A0A2I2KP94"/>
<dbReference type="RefSeq" id="WP_133150635.1">
    <property type="nucleotide sequence ID" value="NZ_FZMO01000102.1"/>
</dbReference>
<gene>
    <name evidence="1" type="ORF">FRACA_1900012</name>
</gene>
<organism evidence="1 2">
    <name type="scientific">Frankia canadensis</name>
    <dbReference type="NCBI Taxonomy" id="1836972"/>
    <lineage>
        <taxon>Bacteria</taxon>
        <taxon>Bacillati</taxon>
        <taxon>Actinomycetota</taxon>
        <taxon>Actinomycetes</taxon>
        <taxon>Frankiales</taxon>
        <taxon>Frankiaceae</taxon>
        <taxon>Frankia</taxon>
    </lineage>
</organism>
<proteinExistence type="predicted"/>
<dbReference type="Proteomes" id="UP000234331">
    <property type="component" value="Unassembled WGS sequence"/>
</dbReference>
<keyword evidence="2" id="KW-1185">Reference proteome</keyword>
<accession>A0A2I2KP94</accession>